<keyword evidence="3" id="KW-0645">Protease</keyword>
<evidence type="ECO:0000313" key="4">
    <source>
        <dbReference type="Proteomes" id="UP000447876"/>
    </source>
</evidence>
<keyword evidence="1" id="KW-0472">Membrane</keyword>
<dbReference type="PANTHER" id="PTHR39430:SF1">
    <property type="entry name" value="PROTEASE"/>
    <property type="match status" value="1"/>
</dbReference>
<dbReference type="GO" id="GO:0004175">
    <property type="term" value="F:endopeptidase activity"/>
    <property type="evidence" value="ECO:0007669"/>
    <property type="project" value="UniProtKB-ARBA"/>
</dbReference>
<dbReference type="RefSeq" id="WP_155611588.1">
    <property type="nucleotide sequence ID" value="NZ_WNZW01000005.1"/>
</dbReference>
<feature type="transmembrane region" description="Helical" evidence="1">
    <location>
        <begin position="92"/>
        <end position="115"/>
    </location>
</feature>
<feature type="transmembrane region" description="Helical" evidence="1">
    <location>
        <begin position="12"/>
        <end position="32"/>
    </location>
</feature>
<keyword evidence="3" id="KW-0378">Hydrolase</keyword>
<organism evidence="3 4">
    <name type="scientific">Paenibacillus woosongensis</name>
    <dbReference type="NCBI Taxonomy" id="307580"/>
    <lineage>
        <taxon>Bacteria</taxon>
        <taxon>Bacillati</taxon>
        <taxon>Bacillota</taxon>
        <taxon>Bacilli</taxon>
        <taxon>Bacillales</taxon>
        <taxon>Paenibacillaceae</taxon>
        <taxon>Paenibacillus</taxon>
    </lineage>
</organism>
<dbReference type="EMBL" id="WNZW01000005">
    <property type="protein sequence ID" value="MUG46187.1"/>
    <property type="molecule type" value="Genomic_DNA"/>
</dbReference>
<dbReference type="PANTHER" id="PTHR39430">
    <property type="entry name" value="MEMBRANE-ASSOCIATED PROTEASE-RELATED"/>
    <property type="match status" value="1"/>
</dbReference>
<dbReference type="GO" id="GO:0008237">
    <property type="term" value="F:metallopeptidase activity"/>
    <property type="evidence" value="ECO:0007669"/>
    <property type="project" value="UniProtKB-KW"/>
</dbReference>
<proteinExistence type="predicted"/>
<comment type="caution">
    <text evidence="3">The sequence shown here is derived from an EMBL/GenBank/DDBJ whole genome shotgun (WGS) entry which is preliminary data.</text>
</comment>
<sequence>MKTHASVAGKIALSFVMVMVVMIIVSFIFAAIGVARGMNLAELEASIGESLLVQYLQMILFIASSYAMYAFFERKKGWAIGLRQRRGAAYALHGAVAGIILISASAVLVWAFGGVSWQLAEWDQEMLVPMLKGVLLFVGVAVSEEIYSRGYVQGLLRHHYGSTTAIVVSSILFALLHSLNPGMFSSPLPVINLIMAGVIMAVAREVTGGLWWPIGLHLTWNYFQGYIYGFNVSGTTRDYSLLRTVDQGPAWLSGGGFGLEGSALSIVLLVLGTIAVYMMYRNKNKKIDADSVSSLLK</sequence>
<evidence type="ECO:0000313" key="3">
    <source>
        <dbReference type="EMBL" id="MUG46187.1"/>
    </source>
</evidence>
<feature type="transmembrane region" description="Helical" evidence="1">
    <location>
        <begin position="159"/>
        <end position="178"/>
    </location>
</feature>
<keyword evidence="3" id="KW-0482">Metalloprotease</keyword>
<feature type="transmembrane region" description="Helical" evidence="1">
    <location>
        <begin position="210"/>
        <end position="230"/>
    </location>
</feature>
<evidence type="ECO:0000256" key="1">
    <source>
        <dbReference type="SAM" id="Phobius"/>
    </source>
</evidence>
<dbReference type="AlphaFoldDB" id="A0A7X2Z239"/>
<dbReference type="GO" id="GO:0006508">
    <property type="term" value="P:proteolysis"/>
    <property type="evidence" value="ECO:0007669"/>
    <property type="project" value="UniProtKB-KW"/>
</dbReference>
<evidence type="ECO:0000259" key="2">
    <source>
        <dbReference type="Pfam" id="PF02517"/>
    </source>
</evidence>
<dbReference type="GO" id="GO:0080120">
    <property type="term" value="P:CAAX-box protein maturation"/>
    <property type="evidence" value="ECO:0007669"/>
    <property type="project" value="UniProtKB-ARBA"/>
</dbReference>
<feature type="transmembrane region" description="Helical" evidence="1">
    <location>
        <begin position="184"/>
        <end position="203"/>
    </location>
</feature>
<name>A0A7X2Z239_9BACL</name>
<gene>
    <name evidence="3" type="ORF">GNP95_14435</name>
</gene>
<keyword evidence="1" id="KW-1133">Transmembrane helix</keyword>
<reference evidence="3 4" key="1">
    <citation type="submission" date="2019-11" db="EMBL/GenBank/DDBJ databases">
        <title>Draft genome sequences of five Paenibacillus species of dairy origin.</title>
        <authorList>
            <person name="Olajide A.M."/>
            <person name="Chen S."/>
            <person name="Lapointe G."/>
        </authorList>
    </citation>
    <scope>NUCLEOTIDE SEQUENCE [LARGE SCALE GENOMIC DNA]</scope>
    <source>
        <strain evidence="3 4">12CR55</strain>
    </source>
</reference>
<dbReference type="Proteomes" id="UP000447876">
    <property type="component" value="Unassembled WGS sequence"/>
</dbReference>
<feature type="domain" description="CAAX prenyl protease 2/Lysostaphin resistance protein A-like" evidence="2">
    <location>
        <begin position="130"/>
        <end position="223"/>
    </location>
</feature>
<feature type="transmembrane region" description="Helical" evidence="1">
    <location>
        <begin position="52"/>
        <end position="72"/>
    </location>
</feature>
<dbReference type="OrthoDB" id="324900at2"/>
<accession>A0A7X2Z239</accession>
<dbReference type="Pfam" id="PF02517">
    <property type="entry name" value="Rce1-like"/>
    <property type="match status" value="1"/>
</dbReference>
<dbReference type="InterPro" id="IPR003675">
    <property type="entry name" value="Rce1/LyrA-like_dom"/>
</dbReference>
<protein>
    <submittedName>
        <fullName evidence="3">CPBP family intramembrane metalloprotease</fullName>
    </submittedName>
</protein>
<feature type="transmembrane region" description="Helical" evidence="1">
    <location>
        <begin position="127"/>
        <end position="147"/>
    </location>
</feature>
<keyword evidence="1" id="KW-0812">Transmembrane</keyword>
<feature type="transmembrane region" description="Helical" evidence="1">
    <location>
        <begin position="250"/>
        <end position="277"/>
    </location>
</feature>